<comment type="caution">
    <text evidence="1">The sequence shown here is derived from an EMBL/GenBank/DDBJ whole genome shotgun (WGS) entry which is preliminary data.</text>
</comment>
<protein>
    <submittedName>
        <fullName evidence="1">Threonine synthase</fullName>
        <ecNumber evidence="1">4.2.3.1</ecNumber>
    </submittedName>
</protein>
<keyword evidence="1" id="KW-0456">Lyase</keyword>
<evidence type="ECO:0000313" key="1">
    <source>
        <dbReference type="EMBL" id="TBW68494.1"/>
    </source>
</evidence>
<dbReference type="AlphaFoldDB" id="A0A4Q9W120"/>
<dbReference type="EC" id="4.2.3.1" evidence="1"/>
<dbReference type="Proteomes" id="UP000293637">
    <property type="component" value="Unassembled WGS sequence"/>
</dbReference>
<sequence>NNIVAIFTGNVRKDPDTAISLLDNPIQPLPNNKESIIRYIKGAI</sequence>
<gene>
    <name evidence="1" type="ORF">EQ812_13175</name>
</gene>
<accession>A0A4Q9W120</accession>
<organism evidence="1 2">
    <name type="scientific">Staphylococcus lugdunensis</name>
    <dbReference type="NCBI Taxonomy" id="28035"/>
    <lineage>
        <taxon>Bacteria</taxon>
        <taxon>Bacillati</taxon>
        <taxon>Bacillota</taxon>
        <taxon>Bacilli</taxon>
        <taxon>Bacillales</taxon>
        <taxon>Staphylococcaceae</taxon>
        <taxon>Staphylococcus</taxon>
    </lineage>
</organism>
<feature type="non-terminal residue" evidence="1">
    <location>
        <position position="1"/>
    </location>
</feature>
<dbReference type="EMBL" id="SCHB01000157">
    <property type="protein sequence ID" value="TBW68494.1"/>
    <property type="molecule type" value="Genomic_DNA"/>
</dbReference>
<reference evidence="1 2" key="1">
    <citation type="journal article" date="2019" name="Sci. Transl. Med.">
        <title>Quorum sensing between bacterial species on the skin protects against epidermal injury in atopic dermatitis.</title>
        <authorList>
            <person name="Williams M.R."/>
        </authorList>
    </citation>
    <scope>NUCLEOTIDE SEQUENCE [LARGE SCALE GENOMIC DNA]</scope>
    <source>
        <strain evidence="1 2">E7</strain>
    </source>
</reference>
<name>A0A4Q9W120_STALU</name>
<proteinExistence type="predicted"/>
<evidence type="ECO:0000313" key="2">
    <source>
        <dbReference type="Proteomes" id="UP000293637"/>
    </source>
</evidence>
<dbReference type="GO" id="GO:0004795">
    <property type="term" value="F:threonine synthase activity"/>
    <property type="evidence" value="ECO:0007669"/>
    <property type="project" value="UniProtKB-EC"/>
</dbReference>